<dbReference type="PROSITE" id="PS51903">
    <property type="entry name" value="CLP_R"/>
    <property type="match status" value="1"/>
</dbReference>
<dbReference type="Gene3D" id="1.10.1780.10">
    <property type="entry name" value="Clp, N-terminal domain"/>
    <property type="match status" value="2"/>
</dbReference>
<dbReference type="STRING" id="1070870.SAMN05444351_1242"/>
<dbReference type="InterPro" id="IPR004176">
    <property type="entry name" value="Clp_R_N"/>
</dbReference>
<organism evidence="3 4">
    <name type="scientific">Geodermatophilus nigrescens</name>
    <dbReference type="NCBI Taxonomy" id="1070870"/>
    <lineage>
        <taxon>Bacteria</taxon>
        <taxon>Bacillati</taxon>
        <taxon>Actinomycetota</taxon>
        <taxon>Actinomycetes</taxon>
        <taxon>Geodermatophilales</taxon>
        <taxon>Geodermatophilaceae</taxon>
        <taxon>Geodermatophilus</taxon>
    </lineage>
</organism>
<keyword evidence="1" id="KW-0677">Repeat</keyword>
<protein>
    <submittedName>
        <fullName evidence="3">Clp amino terminal domain-containing protein, pathogenicity island component</fullName>
    </submittedName>
</protein>
<sequence>MFERFAQEARTAVVVAQEEARGLRAGRIEPVHLLLALARDPGRGGAALRAAGLDHATVRDALTRSAGPLDADALAAVGIDLDRVRAAAESAFGAGALDRAPGVRTGHLPFTDGAKRALEAALRHVLAQPRRRRARVIDTGHLVVGVLAVADPVVQRVLRSLGTDVVRLRDALDGASDAA</sequence>
<dbReference type="Pfam" id="PF02861">
    <property type="entry name" value="Clp_N"/>
    <property type="match status" value="1"/>
</dbReference>
<reference evidence="3 4" key="1">
    <citation type="submission" date="2016-11" db="EMBL/GenBank/DDBJ databases">
        <authorList>
            <person name="Jaros S."/>
            <person name="Januszkiewicz K."/>
            <person name="Wedrychowicz H."/>
        </authorList>
    </citation>
    <scope>NUCLEOTIDE SEQUENCE [LARGE SCALE GENOMIC DNA]</scope>
    <source>
        <strain evidence="3 4">DSM 45408</strain>
    </source>
</reference>
<feature type="domain" description="Clp R" evidence="2">
    <location>
        <begin position="2"/>
        <end position="179"/>
    </location>
</feature>
<dbReference type="AlphaFoldDB" id="A0A1M5FHA5"/>
<evidence type="ECO:0000256" key="1">
    <source>
        <dbReference type="PROSITE-ProRule" id="PRU01251"/>
    </source>
</evidence>
<dbReference type="Proteomes" id="UP000184471">
    <property type="component" value="Unassembled WGS sequence"/>
</dbReference>
<proteinExistence type="predicted"/>
<evidence type="ECO:0000313" key="4">
    <source>
        <dbReference type="Proteomes" id="UP000184471"/>
    </source>
</evidence>
<dbReference type="SUPFAM" id="SSF81923">
    <property type="entry name" value="Double Clp-N motif"/>
    <property type="match status" value="2"/>
</dbReference>
<dbReference type="RefSeq" id="WP_073419139.1">
    <property type="nucleotide sequence ID" value="NZ_FQVX01000001.1"/>
</dbReference>
<dbReference type="EMBL" id="FQVX01000001">
    <property type="protein sequence ID" value="SHF90893.1"/>
    <property type="molecule type" value="Genomic_DNA"/>
</dbReference>
<gene>
    <name evidence="3" type="ORF">SAMN05444351_1242</name>
</gene>
<evidence type="ECO:0000313" key="3">
    <source>
        <dbReference type="EMBL" id="SHF90893.1"/>
    </source>
</evidence>
<dbReference type="OrthoDB" id="3628183at2"/>
<dbReference type="InterPro" id="IPR036628">
    <property type="entry name" value="Clp_N_dom_sf"/>
</dbReference>
<evidence type="ECO:0000259" key="2">
    <source>
        <dbReference type="PROSITE" id="PS51903"/>
    </source>
</evidence>
<accession>A0A1M5FHA5</accession>
<name>A0A1M5FHA5_9ACTN</name>
<keyword evidence="4" id="KW-1185">Reference proteome</keyword>